<dbReference type="GO" id="GO:0005783">
    <property type="term" value="C:endoplasmic reticulum"/>
    <property type="evidence" value="ECO:0007669"/>
    <property type="project" value="UniProtKB-SubCell"/>
</dbReference>
<dbReference type="Gene3D" id="3.40.50.300">
    <property type="entry name" value="P-loop containing nucleotide triphosphate hydrolases"/>
    <property type="match status" value="1"/>
</dbReference>
<keyword evidence="7" id="KW-0472">Membrane</keyword>
<sequence>LFTKVTTTAWVGFNGGSLIGTFPRRSLEWNTDRLMTLLVAEDSGPADTPLIGSLAHEIHGRSQTATISFPNGSKLPNRQILLPVSHQNFRPQVITVDDDFHGITTLYVSPLQYHRIEILSVIALTGLGGHAFGSFKERSTDYMWIRDALTYDLTVGHAETSGIGRVMIYGYGSAVEGSNSFQNIEDLATSFRDSLLALANTTGDTTIKPIIFIAHSLGGLIVKQMLISLSKSEREEYSRLLDSIYGVTFFGVPHGGMDIASLIPMVTDSPNRGLFESLSHVNSQILSILRRDFHHALGEKNDSEVICFYETKESPTAQKDAEGIWRINGPKAVLVTNLSATHGRYWEDGQEHICAIDRIHSEMIKFGPQDHEYEKVLQRLLGVAQRALLAPRRRGRDSHMKPHMQAERGYKTHYHISLAENKRFTGRVAILDKLEEMLFGEEPSRKTALVGLGGVGKTQVALHLAYRVKKARPDYSIFWIPVSSEQSTTQAYTEIAKKLGLWKSNDEEDLKELVCQNLSSDEAGKWLLIIDNADDHGLVFGTAEKTGVDEYLP</sequence>
<dbReference type="InterPro" id="IPR052374">
    <property type="entry name" value="SERAC1"/>
</dbReference>
<evidence type="ECO:0008006" key="12">
    <source>
        <dbReference type="Google" id="ProtNLM"/>
    </source>
</evidence>
<evidence type="ECO:0000256" key="5">
    <source>
        <dbReference type="ARBA" id="ARBA00022824"/>
    </source>
</evidence>
<keyword evidence="6" id="KW-0496">Mitochondrion</keyword>
<evidence type="ECO:0000256" key="6">
    <source>
        <dbReference type="ARBA" id="ARBA00023128"/>
    </source>
</evidence>
<dbReference type="Pfam" id="PF00931">
    <property type="entry name" value="NB-ARC"/>
    <property type="match status" value="1"/>
</dbReference>
<evidence type="ECO:0000313" key="11">
    <source>
        <dbReference type="Proteomes" id="UP000028524"/>
    </source>
</evidence>
<comment type="subcellular location">
    <subcellularLocation>
        <location evidence="2">Endoplasmic reticulum</location>
    </subcellularLocation>
    <subcellularLocation>
        <location evidence="3">Membrane</location>
    </subcellularLocation>
    <subcellularLocation>
        <location evidence="1">Mitochondrion</location>
    </subcellularLocation>
</comment>
<dbReference type="PANTHER" id="PTHR48182">
    <property type="entry name" value="PROTEIN SERAC1"/>
    <property type="match status" value="1"/>
</dbReference>
<evidence type="ECO:0000313" key="10">
    <source>
        <dbReference type="EMBL" id="KFA68739.1"/>
    </source>
</evidence>
<dbReference type="OrthoDB" id="626167at2759"/>
<dbReference type="SUPFAM" id="SSF53474">
    <property type="entry name" value="alpha/beta-Hydrolases"/>
    <property type="match status" value="1"/>
</dbReference>
<keyword evidence="5" id="KW-0256">Endoplasmic reticulum</keyword>
<feature type="domain" description="DUF676" evidence="9">
    <location>
        <begin position="168"/>
        <end position="251"/>
    </location>
</feature>
<dbReference type="Pfam" id="PF05057">
    <property type="entry name" value="DUF676"/>
    <property type="match status" value="1"/>
</dbReference>
<feature type="non-terminal residue" evidence="10">
    <location>
        <position position="1"/>
    </location>
</feature>
<dbReference type="InterPro" id="IPR002182">
    <property type="entry name" value="NB-ARC"/>
</dbReference>
<organism evidence="10 11">
    <name type="scientific">Stachybotrys chlorohalonatus (strain IBT 40285)</name>
    <dbReference type="NCBI Taxonomy" id="1283841"/>
    <lineage>
        <taxon>Eukaryota</taxon>
        <taxon>Fungi</taxon>
        <taxon>Dikarya</taxon>
        <taxon>Ascomycota</taxon>
        <taxon>Pezizomycotina</taxon>
        <taxon>Sordariomycetes</taxon>
        <taxon>Hypocreomycetidae</taxon>
        <taxon>Hypocreales</taxon>
        <taxon>Stachybotryaceae</taxon>
        <taxon>Stachybotrys</taxon>
    </lineage>
</organism>
<dbReference type="GO" id="GO:0016887">
    <property type="term" value="F:ATP hydrolysis activity"/>
    <property type="evidence" value="ECO:0007669"/>
    <property type="project" value="InterPro"/>
</dbReference>
<evidence type="ECO:0000256" key="7">
    <source>
        <dbReference type="ARBA" id="ARBA00023136"/>
    </source>
</evidence>
<dbReference type="Proteomes" id="UP000028524">
    <property type="component" value="Unassembled WGS sequence"/>
</dbReference>
<proteinExistence type="inferred from homology"/>
<protein>
    <recommendedName>
        <fullName evidence="12">DUF676 domain-containing protein</fullName>
    </recommendedName>
</protein>
<dbReference type="InterPro" id="IPR007751">
    <property type="entry name" value="DUF676_lipase-like"/>
</dbReference>
<dbReference type="SUPFAM" id="SSF52540">
    <property type="entry name" value="P-loop containing nucleoside triphosphate hydrolases"/>
    <property type="match status" value="1"/>
</dbReference>
<dbReference type="InterPro" id="IPR027417">
    <property type="entry name" value="P-loop_NTPase"/>
</dbReference>
<evidence type="ECO:0000259" key="9">
    <source>
        <dbReference type="Pfam" id="PF05057"/>
    </source>
</evidence>
<comment type="similarity">
    <text evidence="4">Belongs to the putative lipase ROG1 family.</text>
</comment>
<name>A0A084QXQ4_STAC4</name>
<dbReference type="InterPro" id="IPR029058">
    <property type="entry name" value="AB_hydrolase_fold"/>
</dbReference>
<dbReference type="InParanoid" id="A0A084QXQ4"/>
<gene>
    <name evidence="10" type="ORF">S40285_09143</name>
</gene>
<reference evidence="10 11" key="1">
    <citation type="journal article" date="2014" name="BMC Genomics">
        <title>Comparative genome sequencing reveals chemotype-specific gene clusters in the toxigenic black mold Stachybotrys.</title>
        <authorList>
            <person name="Semeiks J."/>
            <person name="Borek D."/>
            <person name="Otwinowski Z."/>
            <person name="Grishin N.V."/>
        </authorList>
    </citation>
    <scope>NUCLEOTIDE SEQUENCE [LARGE SCALE GENOMIC DNA]</scope>
    <source>
        <strain evidence="10 11">IBT 40285</strain>
    </source>
</reference>
<keyword evidence="11" id="KW-1185">Reference proteome</keyword>
<dbReference type="Gene3D" id="3.40.50.1820">
    <property type="entry name" value="alpha/beta hydrolase"/>
    <property type="match status" value="1"/>
</dbReference>
<accession>A0A084QXQ4</accession>
<evidence type="ECO:0000256" key="3">
    <source>
        <dbReference type="ARBA" id="ARBA00004370"/>
    </source>
</evidence>
<dbReference type="PANTHER" id="PTHR48182:SF2">
    <property type="entry name" value="PROTEIN SERAC1"/>
    <property type="match status" value="1"/>
</dbReference>
<dbReference type="HOGENOM" id="CLU_493120_0_0_1"/>
<evidence type="ECO:0000256" key="4">
    <source>
        <dbReference type="ARBA" id="ARBA00007920"/>
    </source>
</evidence>
<evidence type="ECO:0000259" key="8">
    <source>
        <dbReference type="Pfam" id="PF00931"/>
    </source>
</evidence>
<evidence type="ECO:0000256" key="1">
    <source>
        <dbReference type="ARBA" id="ARBA00004173"/>
    </source>
</evidence>
<dbReference type="GO" id="GO:0016020">
    <property type="term" value="C:membrane"/>
    <property type="evidence" value="ECO:0007669"/>
    <property type="project" value="UniProtKB-SubCell"/>
</dbReference>
<dbReference type="GO" id="GO:0005739">
    <property type="term" value="C:mitochondrion"/>
    <property type="evidence" value="ECO:0007669"/>
    <property type="project" value="UniProtKB-SubCell"/>
</dbReference>
<evidence type="ECO:0000256" key="2">
    <source>
        <dbReference type="ARBA" id="ARBA00004240"/>
    </source>
</evidence>
<dbReference type="EMBL" id="KL659721">
    <property type="protein sequence ID" value="KFA68739.1"/>
    <property type="molecule type" value="Genomic_DNA"/>
</dbReference>
<feature type="domain" description="NB-ARC" evidence="8">
    <location>
        <begin position="431"/>
        <end position="532"/>
    </location>
</feature>
<dbReference type="AlphaFoldDB" id="A0A084QXQ4"/>
<dbReference type="STRING" id="1283841.A0A084QXQ4"/>